<dbReference type="InterPro" id="IPR011251">
    <property type="entry name" value="Luciferase-like_dom"/>
</dbReference>
<reference evidence="4 5" key="1">
    <citation type="submission" date="2016-10" db="EMBL/GenBank/DDBJ databases">
        <authorList>
            <person name="de Groot N.N."/>
        </authorList>
    </citation>
    <scope>NUCLEOTIDE SEQUENCE [LARGE SCALE GENOMIC DNA]</scope>
    <source>
        <strain evidence="4 5">CGMCC 1.11030</strain>
    </source>
</reference>
<dbReference type="RefSeq" id="WP_092857240.1">
    <property type="nucleotide sequence ID" value="NZ_FOQH01000001.1"/>
</dbReference>
<evidence type="ECO:0000313" key="5">
    <source>
        <dbReference type="Proteomes" id="UP000199377"/>
    </source>
</evidence>
<dbReference type="InterPro" id="IPR036661">
    <property type="entry name" value="Luciferase-like_sf"/>
</dbReference>
<name>A0A1I3BWV9_9RHOB</name>
<evidence type="ECO:0000313" key="4">
    <source>
        <dbReference type="EMBL" id="SFH66231.1"/>
    </source>
</evidence>
<dbReference type="STRING" id="1114924.SAMN05216258_101373"/>
<dbReference type="GO" id="GO:0004497">
    <property type="term" value="F:monooxygenase activity"/>
    <property type="evidence" value="ECO:0007669"/>
    <property type="project" value="UniProtKB-KW"/>
</dbReference>
<organism evidence="4 5">
    <name type="scientific">Albimonas pacifica</name>
    <dbReference type="NCBI Taxonomy" id="1114924"/>
    <lineage>
        <taxon>Bacteria</taxon>
        <taxon>Pseudomonadati</taxon>
        <taxon>Pseudomonadota</taxon>
        <taxon>Alphaproteobacteria</taxon>
        <taxon>Rhodobacterales</taxon>
        <taxon>Paracoccaceae</taxon>
        <taxon>Albimonas</taxon>
    </lineage>
</organism>
<dbReference type="PANTHER" id="PTHR30137:SF8">
    <property type="entry name" value="BLR5498 PROTEIN"/>
    <property type="match status" value="1"/>
</dbReference>
<dbReference type="AlphaFoldDB" id="A0A1I3BWV9"/>
<dbReference type="Pfam" id="PF00296">
    <property type="entry name" value="Bac_luciferase"/>
    <property type="match status" value="1"/>
</dbReference>
<dbReference type="InterPro" id="IPR050766">
    <property type="entry name" value="Bact_Lucif_Oxidored"/>
</dbReference>
<dbReference type="GO" id="GO:0016705">
    <property type="term" value="F:oxidoreductase activity, acting on paired donors, with incorporation or reduction of molecular oxygen"/>
    <property type="evidence" value="ECO:0007669"/>
    <property type="project" value="InterPro"/>
</dbReference>
<dbReference type="PANTHER" id="PTHR30137">
    <property type="entry name" value="LUCIFERASE-LIKE MONOOXYGENASE"/>
    <property type="match status" value="1"/>
</dbReference>
<sequence length="367" mass="40150">MQFGLFNLLTYRDNPGGIAGVIEDGRTMVRLAEAAGFHAAWFAEHHFTNYSLSVSPLMMASHMAACTSTIKIGPAVVVLPLHNPLRVAQEIALLDQMSGGRALLGLGSGYQPYEFDRFKIDIKAKNEVFCEYFEVLRQAMEEGHVEFRGRHFEAPSTVFAMRPASGKLPPLFLTTQAPEVLKAVGPHEPTAFIAGAWSGKADALVKSKAGLRANWIASGLPEDTMRIAMQQYIAVVRSHAEALEAAERARSYARMVWALRQPKIDLTDKGEIVPLELPDEPSLEDLARNMVIGDAHEVAERIVTDIRTLGPVHYNCFFQFGDMPIRMAAASLERFGAEVIPLVEAEVGPLSELGDAGEAPRAIARAV</sequence>
<evidence type="ECO:0000256" key="1">
    <source>
        <dbReference type="ARBA" id="ARBA00023002"/>
    </source>
</evidence>
<accession>A0A1I3BWV9</accession>
<evidence type="ECO:0000256" key="2">
    <source>
        <dbReference type="ARBA" id="ARBA00023033"/>
    </source>
</evidence>
<gene>
    <name evidence="4" type="ORF">SAMN05216258_101373</name>
</gene>
<feature type="domain" description="Luciferase-like" evidence="3">
    <location>
        <begin position="1"/>
        <end position="310"/>
    </location>
</feature>
<keyword evidence="1" id="KW-0560">Oxidoreductase</keyword>
<keyword evidence="5" id="KW-1185">Reference proteome</keyword>
<protein>
    <submittedName>
        <fullName evidence="4">Flavin-dependent oxidoreductase, luciferase family (Includes alkanesulfonate monooxygenase SsuD and methylene tetrahydromethanopterin reductase)</fullName>
    </submittedName>
</protein>
<proteinExistence type="predicted"/>
<dbReference type="GO" id="GO:0005829">
    <property type="term" value="C:cytosol"/>
    <property type="evidence" value="ECO:0007669"/>
    <property type="project" value="TreeGrafter"/>
</dbReference>
<dbReference type="SUPFAM" id="SSF51679">
    <property type="entry name" value="Bacterial luciferase-like"/>
    <property type="match status" value="1"/>
</dbReference>
<dbReference type="EMBL" id="FOQH01000001">
    <property type="protein sequence ID" value="SFH66231.1"/>
    <property type="molecule type" value="Genomic_DNA"/>
</dbReference>
<dbReference type="OrthoDB" id="9804736at2"/>
<dbReference type="Gene3D" id="3.20.20.30">
    <property type="entry name" value="Luciferase-like domain"/>
    <property type="match status" value="1"/>
</dbReference>
<evidence type="ECO:0000259" key="3">
    <source>
        <dbReference type="Pfam" id="PF00296"/>
    </source>
</evidence>
<dbReference type="Proteomes" id="UP000199377">
    <property type="component" value="Unassembled WGS sequence"/>
</dbReference>
<keyword evidence="2 4" id="KW-0503">Monooxygenase</keyword>